<protein>
    <submittedName>
        <fullName evidence="3">Uncharacterized protein</fullName>
    </submittedName>
</protein>
<dbReference type="InterPro" id="IPR055973">
    <property type="entry name" value="DUF7551"/>
</dbReference>
<dbReference type="EMBL" id="BIXZ01000001">
    <property type="protein sequence ID" value="GCF12229.1"/>
    <property type="molecule type" value="Genomic_DNA"/>
</dbReference>
<feature type="domain" description="DUF7551" evidence="1">
    <location>
        <begin position="94"/>
        <end position="273"/>
    </location>
</feature>
<dbReference type="InterPro" id="IPR055974">
    <property type="entry name" value="DUF7552"/>
</dbReference>
<organism evidence="3 4">
    <name type="scientific">Haloarcula mannanilytica</name>
    <dbReference type="NCBI Taxonomy" id="2509225"/>
    <lineage>
        <taxon>Archaea</taxon>
        <taxon>Methanobacteriati</taxon>
        <taxon>Methanobacteriota</taxon>
        <taxon>Stenosarchaea group</taxon>
        <taxon>Halobacteria</taxon>
        <taxon>Halobacteriales</taxon>
        <taxon>Haloarculaceae</taxon>
        <taxon>Haloarcula</taxon>
    </lineage>
</organism>
<dbReference type="OrthoDB" id="342580at2157"/>
<sequence>MVGRTLADIRDRLSDLSVAVGPYRVVSARTGTPPFPVSGMQFPDRETAAEAASVATAYRSALRRYDPRVTVHGLIVCEAPWGTDAVRTAPPSLPEYCHTVAGALFEVLSGRHRSVEQAVIDSYLKAAEETENRERLCLAMLESMAEAIADHLDPAMQADTLREAAGQLPRKQSGPEPVRDAVSDLEAAGVVDSATIEATAGGPGRCPKYITLQNYRPTLSDLRCPVLPIAVELLRRTSITPQMAEAERTADGWRLLVSLAGDRPAEGLSVVTTTA</sequence>
<proteinExistence type="predicted"/>
<gene>
    <name evidence="3" type="ORF">Harman_01640</name>
</gene>
<dbReference type="Pfam" id="PF24422">
    <property type="entry name" value="DUF7552"/>
    <property type="match status" value="1"/>
</dbReference>
<keyword evidence="4" id="KW-1185">Reference proteome</keyword>
<evidence type="ECO:0000313" key="3">
    <source>
        <dbReference type="EMBL" id="GCF12229.1"/>
    </source>
</evidence>
<dbReference type="Pfam" id="PF24420">
    <property type="entry name" value="DUF7551"/>
    <property type="match status" value="1"/>
</dbReference>
<reference evidence="3 4" key="1">
    <citation type="submission" date="2019-02" db="EMBL/GenBank/DDBJ databases">
        <title>Haloarcula mannanilyticum sp. nov., a mannan degrading haloarchaeon isolated from commercial salt.</title>
        <authorList>
            <person name="Enomoto S."/>
            <person name="Shimane Y."/>
            <person name="Kamekura M."/>
            <person name="Ito T."/>
            <person name="Moriya O."/>
            <person name="Ihara K."/>
            <person name="Takahashi-Ando N."/>
            <person name="Fukushima Y."/>
            <person name="Yoshida Y."/>
            <person name="Usama R."/>
            <person name="Takai K."/>
            <person name="Minegishi H."/>
        </authorList>
    </citation>
    <scope>NUCLEOTIDE SEQUENCE [LARGE SCALE GENOMIC DNA]</scope>
    <source>
        <strain evidence="3 4">MD130-1</strain>
    </source>
</reference>
<evidence type="ECO:0000259" key="2">
    <source>
        <dbReference type="Pfam" id="PF24422"/>
    </source>
</evidence>
<feature type="domain" description="DUF7552" evidence="2">
    <location>
        <begin position="5"/>
        <end position="79"/>
    </location>
</feature>
<accession>A0A4C2EIZ2</accession>
<dbReference type="RefSeq" id="WP_137681939.1">
    <property type="nucleotide sequence ID" value="NZ_BIXZ01000001.1"/>
</dbReference>
<evidence type="ECO:0000313" key="4">
    <source>
        <dbReference type="Proteomes" id="UP000304382"/>
    </source>
</evidence>
<dbReference type="Proteomes" id="UP000304382">
    <property type="component" value="Unassembled WGS sequence"/>
</dbReference>
<comment type="caution">
    <text evidence="3">The sequence shown here is derived from an EMBL/GenBank/DDBJ whole genome shotgun (WGS) entry which is preliminary data.</text>
</comment>
<evidence type="ECO:0000259" key="1">
    <source>
        <dbReference type="Pfam" id="PF24420"/>
    </source>
</evidence>
<name>A0A4C2EIZ2_9EURY</name>
<dbReference type="AlphaFoldDB" id="A0A4C2EIZ2"/>